<dbReference type="AlphaFoldDB" id="A0A367QZJ0"/>
<protein>
    <submittedName>
        <fullName evidence="6">6-deoxyerythronolide-B synthase</fullName>
    </submittedName>
</protein>
<dbReference type="CDD" id="cd00833">
    <property type="entry name" value="PKS"/>
    <property type="match status" value="1"/>
</dbReference>
<evidence type="ECO:0000259" key="4">
    <source>
        <dbReference type="PROSITE" id="PS50075"/>
    </source>
</evidence>
<dbReference type="SMART" id="SM01294">
    <property type="entry name" value="PKS_PP_betabranch"/>
    <property type="match status" value="1"/>
</dbReference>
<dbReference type="EMBL" id="LXQD01000287">
    <property type="protein sequence ID" value="RCJ29617.1"/>
    <property type="molecule type" value="Genomic_DNA"/>
</dbReference>
<dbReference type="PROSITE" id="PS52004">
    <property type="entry name" value="KS3_2"/>
    <property type="match status" value="1"/>
</dbReference>
<accession>A0A367QZJ0</accession>
<evidence type="ECO:0000313" key="6">
    <source>
        <dbReference type="EMBL" id="RCJ29617.1"/>
    </source>
</evidence>
<reference evidence="6" key="1">
    <citation type="submission" date="2016-04" db="EMBL/GenBank/DDBJ databases">
        <authorList>
            <person name="Tabuchi Yagui T.R."/>
        </authorList>
    </citation>
    <scope>NUCLEOTIDE SEQUENCE [LARGE SCALE GENOMIC DNA]</scope>
    <source>
        <strain evidence="6">NIES-26</strain>
    </source>
</reference>
<dbReference type="FunFam" id="3.40.47.10:FF:000019">
    <property type="entry name" value="Polyketide synthase type I"/>
    <property type="match status" value="1"/>
</dbReference>
<keyword evidence="7" id="KW-1185">Reference proteome</keyword>
<comment type="caution">
    <text evidence="6">The sequence shown here is derived from an EMBL/GenBank/DDBJ whole genome shotgun (WGS) entry which is preliminary data.</text>
</comment>
<evidence type="ECO:0000313" key="7">
    <source>
        <dbReference type="Proteomes" id="UP000252107"/>
    </source>
</evidence>
<dbReference type="GO" id="GO:0004312">
    <property type="term" value="F:fatty acid synthase activity"/>
    <property type="evidence" value="ECO:0007669"/>
    <property type="project" value="TreeGrafter"/>
</dbReference>
<dbReference type="InterPro" id="IPR009081">
    <property type="entry name" value="PP-bd_ACP"/>
</dbReference>
<dbReference type="SUPFAM" id="SSF47336">
    <property type="entry name" value="ACP-like"/>
    <property type="match status" value="1"/>
</dbReference>
<dbReference type="InterPro" id="IPR016039">
    <property type="entry name" value="Thiolase-like"/>
</dbReference>
<evidence type="ECO:0000259" key="5">
    <source>
        <dbReference type="PROSITE" id="PS52004"/>
    </source>
</evidence>
<dbReference type="SMART" id="SM00825">
    <property type="entry name" value="PKS_KS"/>
    <property type="match status" value="1"/>
</dbReference>
<dbReference type="GO" id="GO:0031177">
    <property type="term" value="F:phosphopantetheine binding"/>
    <property type="evidence" value="ECO:0007669"/>
    <property type="project" value="InterPro"/>
</dbReference>
<feature type="domain" description="Carrier" evidence="4">
    <location>
        <begin position="905"/>
        <end position="982"/>
    </location>
</feature>
<dbReference type="SUPFAM" id="SSF52151">
    <property type="entry name" value="FabD/lysophospholipase-like"/>
    <property type="match status" value="1"/>
</dbReference>
<dbReference type="GO" id="GO:0006633">
    <property type="term" value="P:fatty acid biosynthetic process"/>
    <property type="evidence" value="ECO:0007669"/>
    <property type="project" value="TreeGrafter"/>
</dbReference>
<dbReference type="InterPro" id="IPR014030">
    <property type="entry name" value="Ketoacyl_synth_N"/>
</dbReference>
<dbReference type="InterPro" id="IPR020806">
    <property type="entry name" value="PKS_PP-bd"/>
</dbReference>
<gene>
    <name evidence="6" type="ORF">A6770_21940</name>
</gene>
<dbReference type="PANTHER" id="PTHR43775">
    <property type="entry name" value="FATTY ACID SYNTHASE"/>
    <property type="match status" value="1"/>
</dbReference>
<dbReference type="PROSITE" id="PS50075">
    <property type="entry name" value="CARRIER"/>
    <property type="match status" value="1"/>
</dbReference>
<dbReference type="Gene3D" id="3.40.366.10">
    <property type="entry name" value="Malonyl-Coenzyme A Acyl Carrier Protein, domain 2"/>
    <property type="match status" value="1"/>
</dbReference>
<dbReference type="Gene3D" id="1.10.1200.10">
    <property type="entry name" value="ACP-like"/>
    <property type="match status" value="1"/>
</dbReference>
<dbReference type="InterPro" id="IPR016035">
    <property type="entry name" value="Acyl_Trfase/lysoPLipase"/>
</dbReference>
<evidence type="ECO:0000256" key="2">
    <source>
        <dbReference type="ARBA" id="ARBA00022553"/>
    </source>
</evidence>
<name>A0A367QZJ0_9NOSO</name>
<keyword evidence="1" id="KW-0596">Phosphopantetheine</keyword>
<feature type="domain" description="Ketosynthase family 3 (KS3)" evidence="5">
    <location>
        <begin position="36"/>
        <end position="460"/>
    </location>
</feature>
<dbReference type="InterPro" id="IPR050091">
    <property type="entry name" value="PKS_NRPS_Biosynth_Enz"/>
</dbReference>
<dbReference type="Proteomes" id="UP000252107">
    <property type="component" value="Unassembled WGS sequence"/>
</dbReference>
<evidence type="ECO:0000256" key="1">
    <source>
        <dbReference type="ARBA" id="ARBA00022450"/>
    </source>
</evidence>
<dbReference type="Gene3D" id="3.40.47.10">
    <property type="match status" value="1"/>
</dbReference>
<evidence type="ECO:0000256" key="3">
    <source>
        <dbReference type="ARBA" id="ARBA00022679"/>
    </source>
</evidence>
<dbReference type="InterPro" id="IPR036736">
    <property type="entry name" value="ACP-like_sf"/>
</dbReference>
<dbReference type="Pfam" id="PF00109">
    <property type="entry name" value="ketoacyl-synt"/>
    <property type="match status" value="1"/>
</dbReference>
<proteinExistence type="predicted"/>
<dbReference type="Pfam" id="PF00698">
    <property type="entry name" value="Acyl_transf_1"/>
    <property type="match status" value="1"/>
</dbReference>
<dbReference type="Pfam" id="PF22621">
    <property type="entry name" value="CurL-like_PKS_C"/>
    <property type="match status" value="1"/>
</dbReference>
<sequence length="992" mass="109118">MNLNSEAEKSVSPIKRALLALDDMQAKLDAIEYAKKEPIAIIGMGCRFPGGADNPEAFWQLLRDGVDAITEVPPERWDIEKYYDPDPDTPGKICTRKGGFLAQVDAFNPEFFGISAREAVSMDPQQRLLLEVSWEALENASQPPENLYNSSTGVFIGIYLNDYSKVMSAVGDPTQIDAFSAIGNSLAVAAGRLSYTLGLKGPTMAIDTSCSSSLVTVHLACQSLRLGESHLALAGGVGLNLMPDTSIALSKSRMLNPNGRCQTFDAAANGFVKGEGCGVIVLKRLSDALADKDNILAVIRGSAINHNGRSSSLIAPNGPSQQAVIRQALENGGVEPNQLDYVEVQGTGTSVGEPIELAALGTVFGNRPQDQPLVIGSVKTNIGHLEPASGVASLIKVALALQHGEIPPHLHFQQPNPYVNWDELPVKVPTKLIPWPAGKRLAGVNAFGFSGTNAFVVLEAAPVSEPITKSIERPMHLLTLSAKTDEALVQLAERYEKHLTANPDLDLGDICFTANSGRSHFQHRLSVVASSSAELCEKLATFCTGREAGVFQAKATVPPKIAFLFTDRGSQSFKIGHQLYQTQPEFRQAFDRCNEILHPYLEQSLLEILYSEPETNLPFNEIAYYQPALFTLQYALFQLWKSWGIEPTAVMGYGVGEYVAACVAGVFSLEDGLKLLMESVSREFERIAKQVIYSQPRIALVSSVTGELITTQVATPEYWCYLVRQPVSFATSMDTLAQQGYEILVEVGFADKRSQPLSKTEKVCLTSLHSEKDEWQQLLESLATLYVRGAKVNWLNFDRHYLRQRIQLPTYPWQRKRYWFGDGNYTNRKVESFSQNNGQSSMVKFLGQLNIKQLIEQLEIKKELSQEELNLLPGLFELLTKQYQPQTEVSQSKAASMQQINPKLLTATDIQAWLVVQIAKELGVKPEEINVRVPFDSYGLDSVLAIGIASAGKQFLGLDVSPLLLVHYPTIESLSQHLAKQLEASESEMFEL</sequence>
<dbReference type="InterPro" id="IPR014043">
    <property type="entry name" value="Acyl_transferase_dom"/>
</dbReference>
<dbReference type="InterPro" id="IPR020841">
    <property type="entry name" value="PKS_Beta-ketoAc_synthase_dom"/>
</dbReference>
<dbReference type="Pfam" id="PF02801">
    <property type="entry name" value="Ketoacyl-synt_C"/>
    <property type="match status" value="1"/>
</dbReference>
<dbReference type="InterPro" id="IPR001227">
    <property type="entry name" value="Ac_transferase_dom_sf"/>
</dbReference>
<dbReference type="Pfam" id="PF00550">
    <property type="entry name" value="PP-binding"/>
    <property type="match status" value="1"/>
</dbReference>
<dbReference type="InterPro" id="IPR014031">
    <property type="entry name" value="Ketoacyl_synth_C"/>
</dbReference>
<keyword evidence="3" id="KW-0808">Transferase</keyword>
<organism evidence="6 7">
    <name type="scientific">Nostoc minutum NIES-26</name>
    <dbReference type="NCBI Taxonomy" id="1844469"/>
    <lineage>
        <taxon>Bacteria</taxon>
        <taxon>Bacillati</taxon>
        <taxon>Cyanobacteriota</taxon>
        <taxon>Cyanophyceae</taxon>
        <taxon>Nostocales</taxon>
        <taxon>Nostocaceae</taxon>
        <taxon>Nostoc</taxon>
    </lineage>
</organism>
<dbReference type="SMART" id="SM00827">
    <property type="entry name" value="PKS_AT"/>
    <property type="match status" value="1"/>
</dbReference>
<dbReference type="PANTHER" id="PTHR43775:SF37">
    <property type="entry name" value="SI:DKEY-61P9.11"/>
    <property type="match status" value="1"/>
</dbReference>
<keyword evidence="2" id="KW-0597">Phosphoprotein</keyword>
<dbReference type="SUPFAM" id="SSF53901">
    <property type="entry name" value="Thiolase-like"/>
    <property type="match status" value="1"/>
</dbReference>
<dbReference type="SMART" id="SM00823">
    <property type="entry name" value="PKS_PP"/>
    <property type="match status" value="1"/>
</dbReference>